<evidence type="ECO:0000313" key="2">
    <source>
        <dbReference type="EMBL" id="KMQ95609.1"/>
    </source>
</evidence>
<reference evidence="2 3" key="1">
    <citation type="submission" date="2015-04" db="EMBL/GenBank/DDBJ databases">
        <title>Lasius niger genome sequencing.</title>
        <authorList>
            <person name="Konorov E.A."/>
            <person name="Nikitin M.A."/>
            <person name="Kirill M.V."/>
            <person name="Chang P."/>
        </authorList>
    </citation>
    <scope>NUCLEOTIDE SEQUENCE [LARGE SCALE GENOMIC DNA]</scope>
    <source>
        <tissue evidence="2">Whole</tissue>
    </source>
</reference>
<evidence type="ECO:0000256" key="1">
    <source>
        <dbReference type="SAM" id="MobiDB-lite"/>
    </source>
</evidence>
<accession>A0A0J7KZE1</accession>
<organism evidence="2 3">
    <name type="scientific">Lasius niger</name>
    <name type="common">Black garden ant</name>
    <dbReference type="NCBI Taxonomy" id="67767"/>
    <lineage>
        <taxon>Eukaryota</taxon>
        <taxon>Metazoa</taxon>
        <taxon>Ecdysozoa</taxon>
        <taxon>Arthropoda</taxon>
        <taxon>Hexapoda</taxon>
        <taxon>Insecta</taxon>
        <taxon>Pterygota</taxon>
        <taxon>Neoptera</taxon>
        <taxon>Endopterygota</taxon>
        <taxon>Hymenoptera</taxon>
        <taxon>Apocrita</taxon>
        <taxon>Aculeata</taxon>
        <taxon>Formicoidea</taxon>
        <taxon>Formicidae</taxon>
        <taxon>Formicinae</taxon>
        <taxon>Lasius</taxon>
        <taxon>Lasius</taxon>
    </lineage>
</organism>
<keyword evidence="3" id="KW-1185">Reference proteome</keyword>
<dbReference type="PANTHER" id="PTHR21678:SF0">
    <property type="entry name" value="C3H1-TYPE DOMAIN-CONTAINING PROTEIN"/>
    <property type="match status" value="1"/>
</dbReference>
<proteinExistence type="predicted"/>
<dbReference type="InterPro" id="IPR012677">
    <property type="entry name" value="Nucleotide-bd_a/b_plait_sf"/>
</dbReference>
<dbReference type="PANTHER" id="PTHR21678">
    <property type="entry name" value="GROWTH INHIBITION AND DIFFERENTIATION RELATED PROTEIN 88"/>
    <property type="match status" value="1"/>
</dbReference>
<gene>
    <name evidence="2" type="ORF">RF55_4166</name>
</gene>
<dbReference type="PaxDb" id="67767-A0A0J7KZE1"/>
<feature type="region of interest" description="Disordered" evidence="1">
    <location>
        <begin position="45"/>
        <end position="64"/>
    </location>
</feature>
<dbReference type="Gene3D" id="3.30.70.330">
    <property type="match status" value="1"/>
</dbReference>
<protein>
    <submittedName>
        <fullName evidence="2">Growth inhibition and differentiation-related protein 88-like protein</fullName>
    </submittedName>
</protein>
<comment type="caution">
    <text evidence="2">The sequence shown here is derived from an EMBL/GenBank/DDBJ whole genome shotgun (WGS) entry which is preliminary data.</text>
</comment>
<dbReference type="Proteomes" id="UP000036403">
    <property type="component" value="Unassembled WGS sequence"/>
</dbReference>
<name>A0A0J7KZE1_LASNI</name>
<dbReference type="InterPro" id="IPR039884">
    <property type="entry name" value="R3HC1/R3HCL"/>
</dbReference>
<dbReference type="EMBL" id="LBMM01001886">
    <property type="protein sequence ID" value="KMQ95609.1"/>
    <property type="molecule type" value="Genomic_DNA"/>
</dbReference>
<dbReference type="AlphaFoldDB" id="A0A0J7KZE1"/>
<evidence type="ECO:0000313" key="3">
    <source>
        <dbReference type="Proteomes" id="UP000036403"/>
    </source>
</evidence>
<feature type="compositionally biased region" description="Polar residues" evidence="1">
    <location>
        <begin position="52"/>
        <end position="64"/>
    </location>
</feature>
<dbReference type="OrthoDB" id="5418203at2759"/>
<sequence length="275" mass="30951">MVQILLQSKDVVITLDSRKISDTHGNTEYTDKLLEELKEDVQTLSEEKETVATDNPNKNSANFNVSKSSDKIEINDESIKTTQATVKENRSSVQHLDCNNTIDNKNRQLVEQNVVSDVLVISDNMRKKPERSEQAPILVIPPEKKVKKIERQKSKPVPPPSPPIKINRDECDWDSLFDDNGDCLDPTLIEELTSAVGEVTIEQPKNDYKAYSKQVEVSSDEFAHVVEIYNFPSEFKTSDLAAVFSSFKNGGFELKWVDDTHCLGVFSSPLVGIHI</sequence>